<dbReference type="InterPro" id="IPR036179">
    <property type="entry name" value="Ig-like_dom_sf"/>
</dbReference>
<dbReference type="AlphaFoldDB" id="A0A8S4QND3"/>
<dbReference type="CDD" id="cd00096">
    <property type="entry name" value="Ig"/>
    <property type="match status" value="1"/>
</dbReference>
<dbReference type="PANTHER" id="PTHR23278">
    <property type="entry name" value="SIDESTEP PROTEIN"/>
    <property type="match status" value="1"/>
</dbReference>
<dbReference type="Proteomes" id="UP000838756">
    <property type="component" value="Unassembled WGS sequence"/>
</dbReference>
<dbReference type="Gene3D" id="2.60.40.10">
    <property type="entry name" value="Immunoglobulins"/>
    <property type="match status" value="1"/>
</dbReference>
<dbReference type="InterPro" id="IPR013783">
    <property type="entry name" value="Ig-like_fold"/>
</dbReference>
<feature type="signal peptide" evidence="1">
    <location>
        <begin position="1"/>
        <end position="29"/>
    </location>
</feature>
<dbReference type="PROSITE" id="PS50835">
    <property type="entry name" value="IG_LIKE"/>
    <property type="match status" value="1"/>
</dbReference>
<dbReference type="InterPro" id="IPR003961">
    <property type="entry name" value="FN3_dom"/>
</dbReference>
<protein>
    <submittedName>
        <fullName evidence="3">Jg12118 protein</fullName>
    </submittedName>
</protein>
<dbReference type="Pfam" id="PF00078">
    <property type="entry name" value="RVT_1"/>
    <property type="match status" value="1"/>
</dbReference>
<gene>
    <name evidence="3" type="primary">jg12118</name>
    <name evidence="3" type="ORF">PAEG_LOCUS2544</name>
</gene>
<dbReference type="InterPro" id="IPR036116">
    <property type="entry name" value="FN3_sf"/>
</dbReference>
<evidence type="ECO:0000313" key="3">
    <source>
        <dbReference type="EMBL" id="CAH2210654.1"/>
    </source>
</evidence>
<keyword evidence="4" id="KW-1185">Reference proteome</keyword>
<dbReference type="InterPro" id="IPR007110">
    <property type="entry name" value="Ig-like_dom"/>
</dbReference>
<feature type="chain" id="PRO_5035811439" evidence="1">
    <location>
        <begin position="30"/>
        <end position="567"/>
    </location>
</feature>
<dbReference type="OrthoDB" id="10048737at2759"/>
<comment type="caution">
    <text evidence="3">The sequence shown here is derived from an EMBL/GenBank/DDBJ whole genome shotgun (WGS) entry which is preliminary data.</text>
</comment>
<dbReference type="InterPro" id="IPR043502">
    <property type="entry name" value="DNA/RNA_pol_sf"/>
</dbReference>
<dbReference type="InterPro" id="IPR000477">
    <property type="entry name" value="RT_dom"/>
</dbReference>
<dbReference type="SUPFAM" id="SSF49265">
    <property type="entry name" value="Fibronectin type III"/>
    <property type="match status" value="1"/>
</dbReference>
<dbReference type="PANTHER" id="PTHR23278:SF19">
    <property type="entry name" value="OBSCURIN"/>
    <property type="match status" value="1"/>
</dbReference>
<dbReference type="GO" id="GO:0071897">
    <property type="term" value="P:DNA biosynthetic process"/>
    <property type="evidence" value="ECO:0007669"/>
    <property type="project" value="UniProtKB-ARBA"/>
</dbReference>
<dbReference type="SUPFAM" id="SSF56672">
    <property type="entry name" value="DNA/RNA polymerases"/>
    <property type="match status" value="1"/>
</dbReference>
<sequence length="567" mass="64160">MACLNTGLSESTTLLRLLELKLILLGALLYPYKPVCKNAKIAIVGAAINEAARVACEVDAFPIPTNFQWTLNNSVGMVELRSSLQPFKGSLNPIRKLYENKAEDKPVCKNAKIAIVGAAINEAARVACEVDAFPIPTNFQWTLNNSVGMVELEVGKYTVEKSGRSILTYTPATDTDYGSLACRATNLAGQQIEPCRYTLLPAVKPDPPTNCSTLNLTDDSAELRCLAGYDGGLHTTYFVEAWEAGSLVANVSTVTPVWKLQGLGSGKALKLVFYANNARGRSEVTTLRVHTLSRLALHTGVKQGDPLSPKLFITVLQSIFRKLNWENKGIKINGKYLSHLRFADDLVLLSEDPKELQYMLESLNRESETVGLEMNKGKTKVMTNKERVPITVKSTNIEYVKDYIYLGHLISFEFCTDKEIDRRIKSTWNKYWAMKETWPITKKTLDKVGKCQRGMERSFLNIKRKDRVRNVCIRKKTKATDAIKHVLVSKWKWAGHIQRVKDERWSYIVTNWYPRDSKRRRGRPLRRWSDDITQIAGKTWARAAMDRKSWLLMEEAFTAKCGPYNKY</sequence>
<organism evidence="3 4">
    <name type="scientific">Pararge aegeria aegeria</name>
    <dbReference type="NCBI Taxonomy" id="348720"/>
    <lineage>
        <taxon>Eukaryota</taxon>
        <taxon>Metazoa</taxon>
        <taxon>Ecdysozoa</taxon>
        <taxon>Arthropoda</taxon>
        <taxon>Hexapoda</taxon>
        <taxon>Insecta</taxon>
        <taxon>Pterygota</taxon>
        <taxon>Neoptera</taxon>
        <taxon>Endopterygota</taxon>
        <taxon>Lepidoptera</taxon>
        <taxon>Glossata</taxon>
        <taxon>Ditrysia</taxon>
        <taxon>Papilionoidea</taxon>
        <taxon>Nymphalidae</taxon>
        <taxon>Satyrinae</taxon>
        <taxon>Satyrini</taxon>
        <taxon>Parargina</taxon>
        <taxon>Pararge</taxon>
    </lineage>
</organism>
<dbReference type="EMBL" id="CAKXAJ010007934">
    <property type="protein sequence ID" value="CAH2210654.1"/>
    <property type="molecule type" value="Genomic_DNA"/>
</dbReference>
<dbReference type="CDD" id="cd00063">
    <property type="entry name" value="FN3"/>
    <property type="match status" value="1"/>
</dbReference>
<proteinExistence type="predicted"/>
<name>A0A8S4QND3_9NEOP</name>
<keyword evidence="1" id="KW-0732">Signal</keyword>
<dbReference type="SUPFAM" id="SSF48726">
    <property type="entry name" value="Immunoglobulin"/>
    <property type="match status" value="1"/>
</dbReference>
<feature type="domain" description="Ig-like" evidence="2">
    <location>
        <begin position="93"/>
        <end position="193"/>
    </location>
</feature>
<evidence type="ECO:0000256" key="1">
    <source>
        <dbReference type="SAM" id="SignalP"/>
    </source>
</evidence>
<reference evidence="3" key="1">
    <citation type="submission" date="2022-03" db="EMBL/GenBank/DDBJ databases">
        <authorList>
            <person name="Lindestad O."/>
        </authorList>
    </citation>
    <scope>NUCLEOTIDE SEQUENCE</scope>
</reference>
<evidence type="ECO:0000313" key="4">
    <source>
        <dbReference type="Proteomes" id="UP000838756"/>
    </source>
</evidence>
<dbReference type="Pfam" id="PF13927">
    <property type="entry name" value="Ig_3"/>
    <property type="match status" value="1"/>
</dbReference>
<evidence type="ECO:0000259" key="2">
    <source>
        <dbReference type="PROSITE" id="PS50835"/>
    </source>
</evidence>
<accession>A0A8S4QND3</accession>